<evidence type="ECO:0000313" key="2">
    <source>
        <dbReference type="Proteomes" id="UP000603904"/>
    </source>
</evidence>
<sequence>MSGSYRGGGSPAGLSVAGPLPLRGWGHEGLVWHHPDGRMAKIEARDFPSEA</sequence>
<proteinExistence type="predicted"/>
<comment type="caution">
    <text evidence="1">The sequence shown here is derived from an EMBL/GenBank/DDBJ whole genome shotgun (WGS) entry which is preliminary data.</text>
</comment>
<dbReference type="Proteomes" id="UP000603904">
    <property type="component" value="Unassembled WGS sequence"/>
</dbReference>
<protein>
    <submittedName>
        <fullName evidence="1">Uncharacterized protein</fullName>
    </submittedName>
</protein>
<accession>A0ABQ4G5W5</accession>
<gene>
    <name evidence="1" type="ORF">Mco01_54100</name>
</gene>
<organism evidence="1 2">
    <name type="scientific">Microbispora corallina</name>
    <dbReference type="NCBI Taxonomy" id="83302"/>
    <lineage>
        <taxon>Bacteria</taxon>
        <taxon>Bacillati</taxon>
        <taxon>Actinomycetota</taxon>
        <taxon>Actinomycetes</taxon>
        <taxon>Streptosporangiales</taxon>
        <taxon>Streptosporangiaceae</taxon>
        <taxon>Microbispora</taxon>
    </lineage>
</organism>
<keyword evidence="2" id="KW-1185">Reference proteome</keyword>
<reference evidence="1 2" key="1">
    <citation type="submission" date="2021-01" db="EMBL/GenBank/DDBJ databases">
        <title>Whole genome shotgun sequence of Microbispora corallina NBRC 16416.</title>
        <authorList>
            <person name="Komaki H."/>
            <person name="Tamura T."/>
        </authorList>
    </citation>
    <scope>NUCLEOTIDE SEQUENCE [LARGE SCALE GENOMIC DNA]</scope>
    <source>
        <strain evidence="1 2">NBRC 16416</strain>
    </source>
</reference>
<evidence type="ECO:0000313" key="1">
    <source>
        <dbReference type="EMBL" id="GIH42410.1"/>
    </source>
</evidence>
<dbReference type="EMBL" id="BOOC01000030">
    <property type="protein sequence ID" value="GIH42410.1"/>
    <property type="molecule type" value="Genomic_DNA"/>
</dbReference>
<name>A0ABQ4G5W5_9ACTN</name>